<comment type="caution">
    <text evidence="2">The sequence shown here is derived from an EMBL/GenBank/DDBJ whole genome shotgun (WGS) entry which is preliminary data.</text>
</comment>
<feature type="compositionally biased region" description="Polar residues" evidence="1">
    <location>
        <begin position="71"/>
        <end position="81"/>
    </location>
</feature>
<accession>A0ABW0JBP7</accession>
<protein>
    <submittedName>
        <fullName evidence="2">Uncharacterized protein</fullName>
    </submittedName>
</protein>
<evidence type="ECO:0000313" key="3">
    <source>
        <dbReference type="Proteomes" id="UP001596103"/>
    </source>
</evidence>
<gene>
    <name evidence="2" type="ORF">ACFPTO_16805</name>
</gene>
<dbReference type="EMBL" id="JBHSMP010000019">
    <property type="protein sequence ID" value="MFC5430449.1"/>
    <property type="molecule type" value="Genomic_DNA"/>
</dbReference>
<dbReference type="RefSeq" id="WP_377712890.1">
    <property type="nucleotide sequence ID" value="NZ_JBHSMP010000019.1"/>
</dbReference>
<proteinExistence type="predicted"/>
<keyword evidence="3" id="KW-1185">Reference proteome</keyword>
<feature type="region of interest" description="Disordered" evidence="1">
    <location>
        <begin position="69"/>
        <end position="90"/>
    </location>
</feature>
<reference evidence="3" key="1">
    <citation type="journal article" date="2019" name="Int. J. Syst. Evol. Microbiol.">
        <title>The Global Catalogue of Microorganisms (GCM) 10K type strain sequencing project: providing services to taxonomists for standard genome sequencing and annotation.</title>
        <authorList>
            <consortium name="The Broad Institute Genomics Platform"/>
            <consortium name="The Broad Institute Genome Sequencing Center for Infectious Disease"/>
            <person name="Wu L."/>
            <person name="Ma J."/>
        </authorList>
    </citation>
    <scope>NUCLEOTIDE SEQUENCE [LARGE SCALE GENOMIC DNA]</scope>
    <source>
        <strain evidence="3">CCUG 56042</strain>
    </source>
</reference>
<organism evidence="2 3">
    <name type="scientific">Paraburkholderia denitrificans</name>
    <dbReference type="NCBI Taxonomy" id="694025"/>
    <lineage>
        <taxon>Bacteria</taxon>
        <taxon>Pseudomonadati</taxon>
        <taxon>Pseudomonadota</taxon>
        <taxon>Betaproteobacteria</taxon>
        <taxon>Burkholderiales</taxon>
        <taxon>Burkholderiaceae</taxon>
        <taxon>Paraburkholderia</taxon>
    </lineage>
</organism>
<dbReference type="Proteomes" id="UP001596103">
    <property type="component" value="Unassembled WGS sequence"/>
</dbReference>
<name>A0ABW0JBP7_9BURK</name>
<evidence type="ECO:0000256" key="1">
    <source>
        <dbReference type="SAM" id="MobiDB-lite"/>
    </source>
</evidence>
<sequence length="90" mass="9852">MSNLIDQDIAHIRRVVPLALNGDLAGPILPARYWRRRLFHLLDTGLVSKGQLSEIDSLLALLDEYDRSAAQPATASQQEATGRSGRSGRA</sequence>
<evidence type="ECO:0000313" key="2">
    <source>
        <dbReference type="EMBL" id="MFC5430449.1"/>
    </source>
</evidence>